<evidence type="ECO:0000313" key="2">
    <source>
        <dbReference type="EMBL" id="OWM78488.1"/>
    </source>
</evidence>
<proteinExistence type="predicted"/>
<dbReference type="EMBL" id="MTKT01002495">
    <property type="protein sequence ID" value="OWM78488.1"/>
    <property type="molecule type" value="Genomic_DNA"/>
</dbReference>
<reference evidence="3" key="1">
    <citation type="journal article" date="2017" name="Plant J.">
        <title>The pomegranate (Punica granatum L.) genome and the genomics of punicalagin biosynthesis.</title>
        <authorList>
            <person name="Qin G."/>
            <person name="Xu C."/>
            <person name="Ming R."/>
            <person name="Tang H."/>
            <person name="Guyot R."/>
            <person name="Kramer E.M."/>
            <person name="Hu Y."/>
            <person name="Yi X."/>
            <person name="Qi Y."/>
            <person name="Xu X."/>
            <person name="Gao Z."/>
            <person name="Pan H."/>
            <person name="Jian J."/>
            <person name="Tian Y."/>
            <person name="Yue Z."/>
            <person name="Xu Y."/>
        </authorList>
    </citation>
    <scope>NUCLEOTIDE SEQUENCE [LARGE SCALE GENOMIC DNA]</scope>
    <source>
        <strain evidence="3">cv. Dabenzi</strain>
    </source>
</reference>
<accession>A0A218X107</accession>
<sequence length="74" mass="7832">MEDWKLGQASLSKEAGGGPSIEARRSKQVDGRFHRRLEDLGAMGEIAVHPSGKKEERAGAGEGFESGLRPASGP</sequence>
<dbReference type="Proteomes" id="UP000197138">
    <property type="component" value="Unassembled WGS sequence"/>
</dbReference>
<evidence type="ECO:0000256" key="1">
    <source>
        <dbReference type="SAM" id="MobiDB-lite"/>
    </source>
</evidence>
<name>A0A218X107_PUNGR</name>
<gene>
    <name evidence="2" type="ORF">CDL15_Pgr016212</name>
</gene>
<dbReference type="AlphaFoldDB" id="A0A218X107"/>
<organism evidence="2 3">
    <name type="scientific">Punica granatum</name>
    <name type="common">Pomegranate</name>
    <dbReference type="NCBI Taxonomy" id="22663"/>
    <lineage>
        <taxon>Eukaryota</taxon>
        <taxon>Viridiplantae</taxon>
        <taxon>Streptophyta</taxon>
        <taxon>Embryophyta</taxon>
        <taxon>Tracheophyta</taxon>
        <taxon>Spermatophyta</taxon>
        <taxon>Magnoliopsida</taxon>
        <taxon>eudicotyledons</taxon>
        <taxon>Gunneridae</taxon>
        <taxon>Pentapetalae</taxon>
        <taxon>rosids</taxon>
        <taxon>malvids</taxon>
        <taxon>Myrtales</taxon>
        <taxon>Lythraceae</taxon>
        <taxon>Punica</taxon>
    </lineage>
</organism>
<evidence type="ECO:0000313" key="3">
    <source>
        <dbReference type="Proteomes" id="UP000197138"/>
    </source>
</evidence>
<protein>
    <submittedName>
        <fullName evidence="2">Uncharacterized protein</fullName>
    </submittedName>
</protein>
<feature type="region of interest" description="Disordered" evidence="1">
    <location>
        <begin position="1"/>
        <end position="28"/>
    </location>
</feature>
<comment type="caution">
    <text evidence="2">The sequence shown here is derived from an EMBL/GenBank/DDBJ whole genome shotgun (WGS) entry which is preliminary data.</text>
</comment>
<feature type="region of interest" description="Disordered" evidence="1">
    <location>
        <begin position="42"/>
        <end position="74"/>
    </location>
</feature>